<keyword evidence="1" id="KW-1133">Transmembrane helix</keyword>
<feature type="transmembrane region" description="Helical" evidence="1">
    <location>
        <begin position="215"/>
        <end position="248"/>
    </location>
</feature>
<feature type="transmembrane region" description="Helical" evidence="1">
    <location>
        <begin position="156"/>
        <end position="175"/>
    </location>
</feature>
<evidence type="ECO:0000256" key="1">
    <source>
        <dbReference type="SAM" id="Phobius"/>
    </source>
</evidence>
<comment type="caution">
    <text evidence="2">The sequence shown here is derived from an EMBL/GenBank/DDBJ whole genome shotgun (WGS) entry which is preliminary data.</text>
</comment>
<sequence>MRHSPLRIPIAGFAAALLLVLLAFAVPPLFDWQVWARSASSLPDRAIPPLHGMWEPKLLGPGTVPALLIGVLGGRWLWRRADELPFGVLLLAGYALCLGWALSLALVDGTDGLSRVLGSSGEYLRTAREVGGIGHLLDIYIDHIPLDSPDNWPTHVAGHPPLALLFFVGLVRLGLGGDLAAGVVVTVLACTTAPAVLVALRALGIEDVARRAAPFLVLTPAVVFMAVSADGLFGAVAAWALACLALACRAHGRRRLAWSVLAGLLFGAAVMMSYGLPLLGLLALAVLAAARSWKPLVPTALAALAVVVGFAVGGFAWWEAYPVLSRRYWDGIASIRPASYWMWGNLAALLISMGPVVAAGLAEVGARRRVLERPLVLLVGAAVASIVLADLSRMSKAEVERIWLPFMPWLTIACAALPPRLRGWALAGQVLTAVLVQQLLYTSW</sequence>
<reference evidence="3" key="1">
    <citation type="journal article" date="2019" name="Int. J. Syst. Evol. Microbiol.">
        <title>The Global Catalogue of Microorganisms (GCM) 10K type strain sequencing project: providing services to taxonomists for standard genome sequencing and annotation.</title>
        <authorList>
            <consortium name="The Broad Institute Genomics Platform"/>
            <consortium name="The Broad Institute Genome Sequencing Center for Infectious Disease"/>
            <person name="Wu L."/>
            <person name="Ma J."/>
        </authorList>
    </citation>
    <scope>NUCLEOTIDE SEQUENCE [LARGE SCALE GENOMIC DNA]</scope>
    <source>
        <strain evidence="3">JCM 16703</strain>
    </source>
</reference>
<evidence type="ECO:0000313" key="3">
    <source>
        <dbReference type="Proteomes" id="UP001501495"/>
    </source>
</evidence>
<keyword evidence="1" id="KW-0472">Membrane</keyword>
<feature type="transmembrane region" description="Helical" evidence="1">
    <location>
        <begin position="85"/>
        <end position="107"/>
    </location>
</feature>
<feature type="transmembrane region" description="Helical" evidence="1">
    <location>
        <begin position="296"/>
        <end position="318"/>
    </location>
</feature>
<accession>A0ABP7XLU6</accession>
<dbReference type="Proteomes" id="UP001501495">
    <property type="component" value="Unassembled WGS sequence"/>
</dbReference>
<feature type="transmembrane region" description="Helical" evidence="1">
    <location>
        <begin position="182"/>
        <end position="203"/>
    </location>
</feature>
<dbReference type="EMBL" id="BAAAZH010000016">
    <property type="protein sequence ID" value="GAA4120147.1"/>
    <property type="molecule type" value="Genomic_DNA"/>
</dbReference>
<dbReference type="RefSeq" id="WP_344733569.1">
    <property type="nucleotide sequence ID" value="NZ_BAAAZH010000016.1"/>
</dbReference>
<feature type="transmembrane region" description="Helical" evidence="1">
    <location>
        <begin position="260"/>
        <end position="290"/>
    </location>
</feature>
<feature type="transmembrane region" description="Helical" evidence="1">
    <location>
        <begin position="339"/>
        <end position="362"/>
    </location>
</feature>
<keyword evidence="3" id="KW-1185">Reference proteome</keyword>
<name>A0ABP7XLU6_9ACTN</name>
<gene>
    <name evidence="2" type="ORF">GCM10022215_23380</name>
</gene>
<keyword evidence="1" id="KW-0812">Transmembrane</keyword>
<evidence type="ECO:0000313" key="2">
    <source>
        <dbReference type="EMBL" id="GAA4120147.1"/>
    </source>
</evidence>
<protein>
    <submittedName>
        <fullName evidence="2">Glycosyltransferase family 39 protein</fullName>
    </submittedName>
</protein>
<organism evidence="2 3">
    <name type="scientific">Nocardioides fonticola</name>
    <dbReference type="NCBI Taxonomy" id="450363"/>
    <lineage>
        <taxon>Bacteria</taxon>
        <taxon>Bacillati</taxon>
        <taxon>Actinomycetota</taxon>
        <taxon>Actinomycetes</taxon>
        <taxon>Propionibacteriales</taxon>
        <taxon>Nocardioidaceae</taxon>
        <taxon>Nocardioides</taxon>
    </lineage>
</organism>
<proteinExistence type="predicted"/>
<feature type="transmembrane region" description="Helical" evidence="1">
    <location>
        <begin position="58"/>
        <end position="78"/>
    </location>
</feature>